<accession>A0ABX3H2X8</accession>
<dbReference type="Proteomes" id="UP000187412">
    <property type="component" value="Unassembled WGS sequence"/>
</dbReference>
<evidence type="ECO:0000313" key="2">
    <source>
        <dbReference type="Proteomes" id="UP000187412"/>
    </source>
</evidence>
<reference evidence="1 2" key="1">
    <citation type="submission" date="2016-10" db="EMBL/GenBank/DDBJ databases">
        <title>Paenibacillus species isolates.</title>
        <authorList>
            <person name="Beno S.M."/>
        </authorList>
    </citation>
    <scope>NUCLEOTIDE SEQUENCE [LARGE SCALE GENOMIC DNA]</scope>
    <source>
        <strain evidence="1 2">FSL H7-0744</strain>
    </source>
</reference>
<evidence type="ECO:0008006" key="3">
    <source>
        <dbReference type="Google" id="ProtNLM"/>
    </source>
</evidence>
<name>A0ABX3H2X8_PAEBO</name>
<dbReference type="SUPFAM" id="SSF56436">
    <property type="entry name" value="C-type lectin-like"/>
    <property type="match status" value="1"/>
</dbReference>
<dbReference type="InterPro" id="IPR042095">
    <property type="entry name" value="SUMF_sf"/>
</dbReference>
<proteinExistence type="predicted"/>
<sequence length="331" mass="38322">MDDVYKLGFPESRLAFIMRGDNQMVTLNHMAWSRLSGPEKQQMLQERLPKGFSFCRLERFERYGQSLETGVCAYEGVEFVFVPGNEVTLGWDGWSGEPDSTASRVMEESFALIGVASKKVEERLRGIMTPLRNAVIQPMLVERNTQSVGWTEVAARELDAEKHAELFERLDTFKNNSNGNREYYPSYRLDRDGEQIRIYLFNESEDFEEWADYTLNRGFDIPTEDEWEYLYGTGCRTLFPWGDGMNDSMHFELPNAFGLYFLGDPYQKELTRTGDGGSIGKGGDGTVIHSGGPGEFFSYLTTAVYYHDHHEDEQEWMDWLDQLHYRRIVRL</sequence>
<protein>
    <recommendedName>
        <fullName evidence="3">Sulfatase-modifying factor enzyme domain-containing protein</fullName>
    </recommendedName>
</protein>
<keyword evidence="2" id="KW-1185">Reference proteome</keyword>
<comment type="caution">
    <text evidence="1">The sequence shown here is derived from an EMBL/GenBank/DDBJ whole genome shotgun (WGS) entry which is preliminary data.</text>
</comment>
<dbReference type="Gene3D" id="3.90.1580.10">
    <property type="entry name" value="paralog of FGE (formylglycine-generating enzyme)"/>
    <property type="match status" value="1"/>
</dbReference>
<dbReference type="EMBL" id="MPTB01000030">
    <property type="protein sequence ID" value="OMD44788.1"/>
    <property type="molecule type" value="Genomic_DNA"/>
</dbReference>
<evidence type="ECO:0000313" key="1">
    <source>
        <dbReference type="EMBL" id="OMD44788.1"/>
    </source>
</evidence>
<organism evidence="1 2">
    <name type="scientific">Paenibacillus borealis</name>
    <dbReference type="NCBI Taxonomy" id="160799"/>
    <lineage>
        <taxon>Bacteria</taxon>
        <taxon>Bacillati</taxon>
        <taxon>Bacillota</taxon>
        <taxon>Bacilli</taxon>
        <taxon>Bacillales</taxon>
        <taxon>Paenibacillaceae</taxon>
        <taxon>Paenibacillus</taxon>
    </lineage>
</organism>
<gene>
    <name evidence="1" type="ORF">BSK56_22080</name>
</gene>
<dbReference type="InterPro" id="IPR016187">
    <property type="entry name" value="CTDL_fold"/>
</dbReference>